<dbReference type="InterPro" id="IPR024779">
    <property type="entry name" value="2OGFeDO_JBP1/TET_oxygenase_dom"/>
</dbReference>
<dbReference type="Gene3D" id="3.60.130.30">
    <property type="match status" value="1"/>
</dbReference>
<evidence type="ECO:0000256" key="1">
    <source>
        <dbReference type="ARBA" id="ARBA00001954"/>
    </source>
</evidence>
<proteinExistence type="predicted"/>
<sequence length="153" mass="17060">WVSASKETFALMSGILSLVHPEQYAQGVKCMQSIIGNSDLREYAEQWACVFNAVTALANRETPFHRDGSGTFPWYDILLTVGRYTRGQLSLPALGLDLDYCPGTVVPFCGNVLRHGVPHCDGERICLAFYMREFVHLWAKTGKAAWSMGLDIK</sequence>
<dbReference type="EMBL" id="JH711577">
    <property type="protein sequence ID" value="EIW81827.1"/>
    <property type="molecule type" value="Genomic_DNA"/>
</dbReference>
<dbReference type="GO" id="GO:0051213">
    <property type="term" value="F:dioxygenase activity"/>
    <property type="evidence" value="ECO:0007669"/>
    <property type="project" value="UniProtKB-KW"/>
</dbReference>
<evidence type="ECO:0000256" key="4">
    <source>
        <dbReference type="ARBA" id="ARBA00023002"/>
    </source>
</evidence>
<evidence type="ECO:0000259" key="6">
    <source>
        <dbReference type="Pfam" id="PF12851"/>
    </source>
</evidence>
<name>A0A5M3MRX9_CONPW</name>
<evidence type="ECO:0000313" key="7">
    <source>
        <dbReference type="EMBL" id="EIW81827.1"/>
    </source>
</evidence>
<dbReference type="AlphaFoldDB" id="A0A5M3MRX9"/>
<dbReference type="Pfam" id="PF12851">
    <property type="entry name" value="Tet_JBP"/>
    <property type="match status" value="1"/>
</dbReference>
<reference evidence="8" key="1">
    <citation type="journal article" date="2012" name="Science">
        <title>The Paleozoic origin of enzymatic lignin decomposition reconstructed from 31 fungal genomes.</title>
        <authorList>
            <person name="Floudas D."/>
            <person name="Binder M."/>
            <person name="Riley R."/>
            <person name="Barry K."/>
            <person name="Blanchette R.A."/>
            <person name="Henrissat B."/>
            <person name="Martinez A.T."/>
            <person name="Otillar R."/>
            <person name="Spatafora J.W."/>
            <person name="Yadav J.S."/>
            <person name="Aerts A."/>
            <person name="Benoit I."/>
            <person name="Boyd A."/>
            <person name="Carlson A."/>
            <person name="Copeland A."/>
            <person name="Coutinho P.M."/>
            <person name="de Vries R.P."/>
            <person name="Ferreira P."/>
            <person name="Findley K."/>
            <person name="Foster B."/>
            <person name="Gaskell J."/>
            <person name="Glotzer D."/>
            <person name="Gorecki P."/>
            <person name="Heitman J."/>
            <person name="Hesse C."/>
            <person name="Hori C."/>
            <person name="Igarashi K."/>
            <person name="Jurgens J.A."/>
            <person name="Kallen N."/>
            <person name="Kersten P."/>
            <person name="Kohler A."/>
            <person name="Kuees U."/>
            <person name="Kumar T.K.A."/>
            <person name="Kuo A."/>
            <person name="LaButti K."/>
            <person name="Larrondo L.F."/>
            <person name="Lindquist E."/>
            <person name="Ling A."/>
            <person name="Lombard V."/>
            <person name="Lucas S."/>
            <person name="Lundell T."/>
            <person name="Martin R."/>
            <person name="McLaughlin D.J."/>
            <person name="Morgenstern I."/>
            <person name="Morin E."/>
            <person name="Murat C."/>
            <person name="Nagy L.G."/>
            <person name="Nolan M."/>
            <person name="Ohm R.A."/>
            <person name="Patyshakuliyeva A."/>
            <person name="Rokas A."/>
            <person name="Ruiz-Duenas F.J."/>
            <person name="Sabat G."/>
            <person name="Salamov A."/>
            <person name="Samejima M."/>
            <person name="Schmutz J."/>
            <person name="Slot J.C."/>
            <person name="St John F."/>
            <person name="Stenlid J."/>
            <person name="Sun H."/>
            <person name="Sun S."/>
            <person name="Syed K."/>
            <person name="Tsang A."/>
            <person name="Wiebenga A."/>
            <person name="Young D."/>
            <person name="Pisabarro A."/>
            <person name="Eastwood D.C."/>
            <person name="Martin F."/>
            <person name="Cullen D."/>
            <person name="Grigoriev I.V."/>
            <person name="Hibbett D.S."/>
        </authorList>
    </citation>
    <scope>NUCLEOTIDE SEQUENCE [LARGE SCALE GENOMIC DNA]</scope>
    <source>
        <strain evidence="8">RWD-64-598 SS2</strain>
    </source>
</reference>
<keyword evidence="4" id="KW-0560">Oxidoreductase</keyword>
<evidence type="ECO:0000313" key="8">
    <source>
        <dbReference type="Proteomes" id="UP000053558"/>
    </source>
</evidence>
<keyword evidence="8" id="KW-1185">Reference proteome</keyword>
<dbReference type="GO" id="GO:0046872">
    <property type="term" value="F:metal ion binding"/>
    <property type="evidence" value="ECO:0007669"/>
    <property type="project" value="UniProtKB-KW"/>
</dbReference>
<gene>
    <name evidence="7" type="ORF">CONPUDRAFT_54101</name>
</gene>
<dbReference type="RefSeq" id="XP_007767362.1">
    <property type="nucleotide sequence ID" value="XM_007769172.1"/>
</dbReference>
<protein>
    <recommendedName>
        <fullName evidence="6">2OGFeDO JBP1/TET oxygenase domain-containing protein</fullName>
    </recommendedName>
</protein>
<dbReference type="OMA" id="REYAEQW"/>
<comment type="cofactor">
    <cofactor evidence="1">
        <name>Fe(2+)</name>
        <dbReference type="ChEBI" id="CHEBI:29033"/>
    </cofactor>
</comment>
<dbReference type="Proteomes" id="UP000053558">
    <property type="component" value="Unassembled WGS sequence"/>
</dbReference>
<keyword evidence="5" id="KW-0408">Iron</keyword>
<dbReference type="GeneID" id="19207637"/>
<keyword evidence="3" id="KW-0223">Dioxygenase</keyword>
<accession>A0A5M3MRX9</accession>
<dbReference type="OrthoDB" id="3259298at2759"/>
<organism evidence="7 8">
    <name type="scientific">Coniophora puteana (strain RWD-64-598)</name>
    <name type="common">Brown rot fungus</name>
    <dbReference type="NCBI Taxonomy" id="741705"/>
    <lineage>
        <taxon>Eukaryota</taxon>
        <taxon>Fungi</taxon>
        <taxon>Dikarya</taxon>
        <taxon>Basidiomycota</taxon>
        <taxon>Agaricomycotina</taxon>
        <taxon>Agaricomycetes</taxon>
        <taxon>Agaricomycetidae</taxon>
        <taxon>Boletales</taxon>
        <taxon>Coniophorineae</taxon>
        <taxon>Coniophoraceae</taxon>
        <taxon>Coniophora</taxon>
    </lineage>
</organism>
<keyword evidence="2" id="KW-0479">Metal-binding</keyword>
<evidence type="ECO:0000256" key="3">
    <source>
        <dbReference type="ARBA" id="ARBA00022964"/>
    </source>
</evidence>
<dbReference type="KEGG" id="cput:CONPUDRAFT_54101"/>
<evidence type="ECO:0000256" key="2">
    <source>
        <dbReference type="ARBA" id="ARBA00022723"/>
    </source>
</evidence>
<comment type="caution">
    <text evidence="7">The sequence shown here is derived from an EMBL/GenBank/DDBJ whole genome shotgun (WGS) entry which is preliminary data.</text>
</comment>
<feature type="non-terminal residue" evidence="7">
    <location>
        <position position="1"/>
    </location>
</feature>
<evidence type="ECO:0000256" key="5">
    <source>
        <dbReference type="ARBA" id="ARBA00023004"/>
    </source>
</evidence>
<feature type="domain" description="2OGFeDO JBP1/TET oxygenase" evidence="6">
    <location>
        <begin position="6"/>
        <end position="133"/>
    </location>
</feature>